<accession>A0ABV9MIQ3</accession>
<name>A0ABV9MIQ3_9MICC</name>
<feature type="region of interest" description="Disordered" evidence="1">
    <location>
        <begin position="1"/>
        <end position="24"/>
    </location>
</feature>
<proteinExistence type="predicted"/>
<protein>
    <submittedName>
        <fullName evidence="2">Uncharacterized protein</fullName>
    </submittedName>
</protein>
<evidence type="ECO:0000256" key="1">
    <source>
        <dbReference type="SAM" id="MobiDB-lite"/>
    </source>
</evidence>
<sequence length="54" mass="5918">MYEEEASPDKEFEAPPPTRPPTSVALDYTELSEQAIDDGIDDAIALHDNSLLAE</sequence>
<gene>
    <name evidence="2" type="ORF">ACFO7V_05010</name>
</gene>
<dbReference type="EMBL" id="JBHSHE010000019">
    <property type="protein sequence ID" value="MFC4715495.1"/>
    <property type="molecule type" value="Genomic_DNA"/>
</dbReference>
<comment type="caution">
    <text evidence="2">The sequence shown here is derived from an EMBL/GenBank/DDBJ whole genome shotgun (WGS) entry which is preliminary data.</text>
</comment>
<organism evidence="2 3">
    <name type="scientific">Glutamicibacter bergerei</name>
    <dbReference type="NCBI Taxonomy" id="256702"/>
    <lineage>
        <taxon>Bacteria</taxon>
        <taxon>Bacillati</taxon>
        <taxon>Actinomycetota</taxon>
        <taxon>Actinomycetes</taxon>
        <taxon>Micrococcales</taxon>
        <taxon>Micrococcaceae</taxon>
        <taxon>Glutamicibacter</taxon>
    </lineage>
</organism>
<reference evidence="3" key="1">
    <citation type="journal article" date="2019" name="Int. J. Syst. Evol. Microbiol.">
        <title>The Global Catalogue of Microorganisms (GCM) 10K type strain sequencing project: providing services to taxonomists for standard genome sequencing and annotation.</title>
        <authorList>
            <consortium name="The Broad Institute Genomics Platform"/>
            <consortium name="The Broad Institute Genome Sequencing Center for Infectious Disease"/>
            <person name="Wu L."/>
            <person name="Ma J."/>
        </authorList>
    </citation>
    <scope>NUCLEOTIDE SEQUENCE [LARGE SCALE GENOMIC DNA]</scope>
    <source>
        <strain evidence="3">CGMCC 1.12849</strain>
    </source>
</reference>
<evidence type="ECO:0000313" key="2">
    <source>
        <dbReference type="EMBL" id="MFC4715495.1"/>
    </source>
</evidence>
<dbReference type="Proteomes" id="UP001595884">
    <property type="component" value="Unassembled WGS sequence"/>
</dbReference>
<dbReference type="RefSeq" id="WP_346058925.1">
    <property type="nucleotide sequence ID" value="NZ_BAAAVQ010000016.1"/>
</dbReference>
<keyword evidence="3" id="KW-1185">Reference proteome</keyword>
<evidence type="ECO:0000313" key="3">
    <source>
        <dbReference type="Proteomes" id="UP001595884"/>
    </source>
</evidence>